<dbReference type="PROSITE" id="PS00211">
    <property type="entry name" value="ABC_TRANSPORTER_1"/>
    <property type="match status" value="1"/>
</dbReference>
<dbReference type="Pfam" id="PF00664">
    <property type="entry name" value="ABC_membrane"/>
    <property type="match status" value="1"/>
</dbReference>
<dbReference type="SUPFAM" id="SSF90123">
    <property type="entry name" value="ABC transporter transmembrane region"/>
    <property type="match status" value="1"/>
</dbReference>
<reference evidence="10 11" key="1">
    <citation type="submission" date="2019-03" db="EMBL/GenBank/DDBJ databases">
        <authorList>
            <person name="Gonzalez-Pimentel J.L."/>
        </authorList>
    </citation>
    <scope>NUCLEOTIDE SEQUENCE [LARGE SCALE GENOMIC DNA]</scope>
    <source>
        <strain evidence="10 11">JCM 31289</strain>
    </source>
</reference>
<keyword evidence="3" id="KW-0547">Nucleotide-binding</keyword>
<dbReference type="PROSITE" id="PS50893">
    <property type="entry name" value="ABC_TRANSPORTER_2"/>
    <property type="match status" value="1"/>
</dbReference>
<feature type="non-terminal residue" evidence="10">
    <location>
        <position position="1"/>
    </location>
</feature>
<dbReference type="NCBIfam" id="TIGR02857">
    <property type="entry name" value="CydD"/>
    <property type="match status" value="1"/>
</dbReference>
<dbReference type="Gene3D" id="3.40.50.300">
    <property type="entry name" value="P-loop containing nucleotide triphosphate hydrolases"/>
    <property type="match status" value="1"/>
</dbReference>
<dbReference type="OrthoDB" id="9806127at2"/>
<dbReference type="Gene3D" id="1.20.1560.10">
    <property type="entry name" value="ABC transporter type 1, transmembrane domain"/>
    <property type="match status" value="1"/>
</dbReference>
<evidence type="ECO:0000313" key="11">
    <source>
        <dbReference type="Proteomes" id="UP000297948"/>
    </source>
</evidence>
<evidence type="ECO:0000313" key="10">
    <source>
        <dbReference type="EMBL" id="TGA83477.1"/>
    </source>
</evidence>
<organism evidence="10 11">
    <name type="scientific">Streptomyces palmae</name>
    <dbReference type="NCBI Taxonomy" id="1701085"/>
    <lineage>
        <taxon>Bacteria</taxon>
        <taxon>Bacillati</taxon>
        <taxon>Actinomycetota</taxon>
        <taxon>Actinomycetes</taxon>
        <taxon>Kitasatosporales</taxon>
        <taxon>Streptomycetaceae</taxon>
        <taxon>Streptomyces</taxon>
    </lineage>
</organism>
<evidence type="ECO:0000259" key="9">
    <source>
        <dbReference type="PROSITE" id="PS50929"/>
    </source>
</evidence>
<dbReference type="CDD" id="cd18584">
    <property type="entry name" value="ABC_6TM_AarD_CydD"/>
    <property type="match status" value="1"/>
</dbReference>
<evidence type="ECO:0000259" key="8">
    <source>
        <dbReference type="PROSITE" id="PS50893"/>
    </source>
</evidence>
<dbReference type="RefSeq" id="WP_135342589.1">
    <property type="nucleotide sequence ID" value="NZ_SRID01000680.1"/>
</dbReference>
<keyword evidence="5 7" id="KW-1133">Transmembrane helix</keyword>
<dbReference type="InterPro" id="IPR036640">
    <property type="entry name" value="ABC1_TM_sf"/>
</dbReference>
<dbReference type="GO" id="GO:0042883">
    <property type="term" value="P:cysteine transport"/>
    <property type="evidence" value="ECO:0007669"/>
    <property type="project" value="InterPro"/>
</dbReference>
<dbReference type="GO" id="GO:0005524">
    <property type="term" value="F:ATP binding"/>
    <property type="evidence" value="ECO:0007669"/>
    <property type="project" value="UniProtKB-KW"/>
</dbReference>
<feature type="non-terminal residue" evidence="10">
    <location>
        <position position="455"/>
    </location>
</feature>
<dbReference type="InterPro" id="IPR027417">
    <property type="entry name" value="P-loop_NTPase"/>
</dbReference>
<feature type="transmembrane region" description="Helical" evidence="7">
    <location>
        <begin position="137"/>
        <end position="162"/>
    </location>
</feature>
<feature type="transmembrane region" description="Helical" evidence="7">
    <location>
        <begin position="32"/>
        <end position="50"/>
    </location>
</feature>
<dbReference type="Pfam" id="PF00005">
    <property type="entry name" value="ABC_tran"/>
    <property type="match status" value="1"/>
</dbReference>
<keyword evidence="2 7" id="KW-0812">Transmembrane</keyword>
<comment type="subcellular location">
    <subcellularLocation>
        <location evidence="1">Cell membrane</location>
        <topology evidence="1">Multi-pass membrane protein</topology>
    </subcellularLocation>
</comment>
<evidence type="ECO:0000256" key="7">
    <source>
        <dbReference type="SAM" id="Phobius"/>
    </source>
</evidence>
<keyword evidence="11" id="KW-1185">Reference proteome</keyword>
<dbReference type="SMART" id="SM00382">
    <property type="entry name" value="AAA"/>
    <property type="match status" value="1"/>
</dbReference>
<dbReference type="AlphaFoldDB" id="A0A4Z0FLP1"/>
<dbReference type="InterPro" id="IPR011527">
    <property type="entry name" value="ABC1_TM_dom"/>
</dbReference>
<dbReference type="SUPFAM" id="SSF52540">
    <property type="entry name" value="P-loop containing nucleoside triphosphate hydrolases"/>
    <property type="match status" value="1"/>
</dbReference>
<dbReference type="InterPro" id="IPR003439">
    <property type="entry name" value="ABC_transporter-like_ATP-bd"/>
</dbReference>
<dbReference type="PANTHER" id="PTHR24221">
    <property type="entry name" value="ATP-BINDING CASSETTE SUB-FAMILY B"/>
    <property type="match status" value="1"/>
</dbReference>
<feature type="domain" description="ABC transporter" evidence="8">
    <location>
        <begin position="237"/>
        <end position="454"/>
    </location>
</feature>
<dbReference type="GO" id="GO:0140359">
    <property type="term" value="F:ABC-type transporter activity"/>
    <property type="evidence" value="ECO:0007669"/>
    <property type="project" value="InterPro"/>
</dbReference>
<evidence type="ECO:0000256" key="6">
    <source>
        <dbReference type="ARBA" id="ARBA00023136"/>
    </source>
</evidence>
<accession>A0A4Z0FLP1</accession>
<dbReference type="PROSITE" id="PS50929">
    <property type="entry name" value="ABC_TM1F"/>
    <property type="match status" value="1"/>
</dbReference>
<gene>
    <name evidence="10" type="primary">cydD</name>
    <name evidence="10" type="ORF">E4099_32035</name>
</gene>
<dbReference type="EMBL" id="SRID01000680">
    <property type="protein sequence ID" value="TGA83477.1"/>
    <property type="molecule type" value="Genomic_DNA"/>
</dbReference>
<evidence type="ECO:0000256" key="3">
    <source>
        <dbReference type="ARBA" id="ARBA00022741"/>
    </source>
</evidence>
<comment type="caution">
    <text evidence="10">The sequence shown here is derived from an EMBL/GenBank/DDBJ whole genome shotgun (WGS) entry which is preliminary data.</text>
</comment>
<feature type="domain" description="ABC transmembrane type-1" evidence="9">
    <location>
        <begin position="9"/>
        <end position="200"/>
    </location>
</feature>
<protein>
    <submittedName>
        <fullName evidence="10">Thiol reductant ABC exporter subunit CydD</fullName>
    </submittedName>
</protein>
<dbReference type="InterPro" id="IPR014216">
    <property type="entry name" value="ABC_transptr_CydD"/>
</dbReference>
<evidence type="ECO:0000256" key="5">
    <source>
        <dbReference type="ARBA" id="ARBA00022989"/>
    </source>
</evidence>
<keyword evidence="4" id="KW-0067">ATP-binding</keyword>
<dbReference type="InterPro" id="IPR017871">
    <property type="entry name" value="ABC_transporter-like_CS"/>
</dbReference>
<dbReference type="InterPro" id="IPR039421">
    <property type="entry name" value="Type_1_exporter"/>
</dbReference>
<dbReference type="InterPro" id="IPR003593">
    <property type="entry name" value="AAA+_ATPase"/>
</dbReference>
<feature type="transmembrane region" description="Helical" evidence="7">
    <location>
        <begin position="56"/>
        <end position="78"/>
    </location>
</feature>
<evidence type="ECO:0000256" key="1">
    <source>
        <dbReference type="ARBA" id="ARBA00004651"/>
    </source>
</evidence>
<sequence length="455" mass="48001">GRGTDRGGRSVGELTALATRGIDALDDYFARYLPQLGLAVVVPVAVLARIATEDWLSTLIIAGTLPLIPLFMVLIGWATQHRMDRQWRLLAQLSGHFLDVVAGLPTLKVFGRAKAQAASIRAITADYRRATLRTLRIAFLSSFALELLATLSVALVAVGIGMRLVHGELDLETGLVVLILAPEAYLPLRQVGAHYHAAAEGLAAADQVFAVLEREPAPDGAHPAPPADRPDAWGAALAVEGLVVERPGRRGPALAETTFEVRPGETVAITGPSGIGKSTLLDAVLGLVAPTRGRVVVGGTDLAEVAAESWWRQVAWVPQRPHLFAGSLADNVRLMRPEADEAEVRRALREAGALDFAEALPDGIHSALGEDGAGLSAGQRQRIALARAFLADRPVLLLDEPTASLDGETEAAVVEAVRRLVVGRTVLLVVHRPALLAVADRVVTLGEAGVVVGTG</sequence>
<proteinExistence type="predicted"/>
<dbReference type="PANTHER" id="PTHR24221:SF590">
    <property type="entry name" value="COMPONENT LINKED WITH THE ASSEMBLY OF CYTOCHROME' TRANSPORT TRANSMEMBRANE ATP-BINDING PROTEIN ABC TRANSPORTER CYDD-RELATED"/>
    <property type="match status" value="1"/>
</dbReference>
<evidence type="ECO:0000256" key="4">
    <source>
        <dbReference type="ARBA" id="ARBA00022840"/>
    </source>
</evidence>
<name>A0A4Z0FLP1_9ACTN</name>
<evidence type="ECO:0000256" key="2">
    <source>
        <dbReference type="ARBA" id="ARBA00022692"/>
    </source>
</evidence>
<dbReference type="GO" id="GO:0016887">
    <property type="term" value="F:ATP hydrolysis activity"/>
    <property type="evidence" value="ECO:0007669"/>
    <property type="project" value="InterPro"/>
</dbReference>
<keyword evidence="6 7" id="KW-0472">Membrane</keyword>
<dbReference type="Proteomes" id="UP000297948">
    <property type="component" value="Unassembled WGS sequence"/>
</dbReference>
<dbReference type="GO" id="GO:0005886">
    <property type="term" value="C:plasma membrane"/>
    <property type="evidence" value="ECO:0007669"/>
    <property type="project" value="UniProtKB-SubCell"/>
</dbReference>